<evidence type="ECO:0000313" key="3">
    <source>
        <dbReference type="Proteomes" id="UP001161247"/>
    </source>
</evidence>
<feature type="compositionally biased region" description="Polar residues" evidence="1">
    <location>
        <begin position="132"/>
        <end position="141"/>
    </location>
</feature>
<keyword evidence="3" id="KW-1185">Reference proteome</keyword>
<proteinExistence type="predicted"/>
<dbReference type="Proteomes" id="UP001161247">
    <property type="component" value="Chromosome 1"/>
</dbReference>
<dbReference type="EMBL" id="OX459118">
    <property type="protein sequence ID" value="CAI9088260.1"/>
    <property type="molecule type" value="Genomic_DNA"/>
</dbReference>
<name>A0AAV1C0G3_OLDCO</name>
<reference evidence="2" key="1">
    <citation type="submission" date="2023-03" db="EMBL/GenBank/DDBJ databases">
        <authorList>
            <person name="Julca I."/>
        </authorList>
    </citation>
    <scope>NUCLEOTIDE SEQUENCE</scope>
</reference>
<feature type="region of interest" description="Disordered" evidence="1">
    <location>
        <begin position="118"/>
        <end position="141"/>
    </location>
</feature>
<organism evidence="2 3">
    <name type="scientific">Oldenlandia corymbosa var. corymbosa</name>
    <dbReference type="NCBI Taxonomy" id="529605"/>
    <lineage>
        <taxon>Eukaryota</taxon>
        <taxon>Viridiplantae</taxon>
        <taxon>Streptophyta</taxon>
        <taxon>Embryophyta</taxon>
        <taxon>Tracheophyta</taxon>
        <taxon>Spermatophyta</taxon>
        <taxon>Magnoliopsida</taxon>
        <taxon>eudicotyledons</taxon>
        <taxon>Gunneridae</taxon>
        <taxon>Pentapetalae</taxon>
        <taxon>asterids</taxon>
        <taxon>lamiids</taxon>
        <taxon>Gentianales</taxon>
        <taxon>Rubiaceae</taxon>
        <taxon>Rubioideae</taxon>
        <taxon>Spermacoceae</taxon>
        <taxon>Hedyotis-Oldenlandia complex</taxon>
        <taxon>Oldenlandia</taxon>
    </lineage>
</organism>
<gene>
    <name evidence="2" type="ORF">OLC1_LOCUS880</name>
</gene>
<accession>A0AAV1C0G3</accession>
<sequence length="141" mass="15328">MNPLLTTTRKQHIIIRNLSQLLAKPLISTRETILLGPPQIYAAVTAPSTTTTNVKADPFMDLMTASYNNAAGHMNLQNPTSSRMGFTENRSPTLLSSGDPCLDFFFHVVPDTPRETLIQASNSPGMPIRRPPSSSYAISAA</sequence>
<protein>
    <submittedName>
        <fullName evidence="2">OLC1v1022546C1</fullName>
    </submittedName>
</protein>
<dbReference type="AlphaFoldDB" id="A0AAV1C0G3"/>
<evidence type="ECO:0000313" key="2">
    <source>
        <dbReference type="EMBL" id="CAI9088260.1"/>
    </source>
</evidence>
<evidence type="ECO:0000256" key="1">
    <source>
        <dbReference type="SAM" id="MobiDB-lite"/>
    </source>
</evidence>